<evidence type="ECO:0000313" key="2">
    <source>
        <dbReference type="EMBL" id="KAF2257159.1"/>
    </source>
</evidence>
<sequence length="301" mass="34218">MSSLLFRATAEKESRRSPIRRSFAWQAPVEEVPYFTASENSPLEMVDSGNELILGLKGCFVDEIEEVAGIWDGNENQSMQDDQKEEQKPESEENKGSEDEFSPGDKKDGKDLYVSCGHEGYLTYLAQIRLLCKMSAIKNKDIYPSSTRRAEALWRIPIGDIEATSSFDGVRATSACVDAYEISVRNLENLEQAKALTKQKYEVTMEEHRRTEAMGIAGRYRLQMGGMKYKRPFLTRDGYVGMGPLYMRPRDVVVVFMGARLPYVVRPVEGISFRLLGECYCDGIMDGEMVKKRKKKDFFLV</sequence>
<dbReference type="OrthoDB" id="2157530at2759"/>
<feature type="compositionally biased region" description="Basic and acidic residues" evidence="1">
    <location>
        <begin position="81"/>
        <end position="108"/>
    </location>
</feature>
<evidence type="ECO:0000313" key="3">
    <source>
        <dbReference type="Proteomes" id="UP000800094"/>
    </source>
</evidence>
<keyword evidence="3" id="KW-1185">Reference proteome</keyword>
<dbReference type="PANTHER" id="PTHR24148:SF73">
    <property type="entry name" value="HET DOMAIN PROTEIN (AFU_ORTHOLOGUE AFUA_8G01020)"/>
    <property type="match status" value="1"/>
</dbReference>
<organism evidence="2 3">
    <name type="scientific">Trematosphaeria pertusa</name>
    <dbReference type="NCBI Taxonomy" id="390896"/>
    <lineage>
        <taxon>Eukaryota</taxon>
        <taxon>Fungi</taxon>
        <taxon>Dikarya</taxon>
        <taxon>Ascomycota</taxon>
        <taxon>Pezizomycotina</taxon>
        <taxon>Dothideomycetes</taxon>
        <taxon>Pleosporomycetidae</taxon>
        <taxon>Pleosporales</taxon>
        <taxon>Massarineae</taxon>
        <taxon>Trematosphaeriaceae</taxon>
        <taxon>Trematosphaeria</taxon>
    </lineage>
</organism>
<evidence type="ECO:0000256" key="1">
    <source>
        <dbReference type="SAM" id="MobiDB-lite"/>
    </source>
</evidence>
<dbReference type="RefSeq" id="XP_033692163.1">
    <property type="nucleotide sequence ID" value="XM_033834358.1"/>
</dbReference>
<evidence type="ECO:0008006" key="4">
    <source>
        <dbReference type="Google" id="ProtNLM"/>
    </source>
</evidence>
<dbReference type="GeneID" id="54587688"/>
<gene>
    <name evidence="2" type="ORF">BU26DRAFT_575683</name>
</gene>
<dbReference type="PANTHER" id="PTHR24148">
    <property type="entry name" value="ANKYRIN REPEAT DOMAIN-CONTAINING PROTEIN 39 HOMOLOG-RELATED"/>
    <property type="match status" value="1"/>
</dbReference>
<dbReference type="AlphaFoldDB" id="A0A6A6J375"/>
<feature type="region of interest" description="Disordered" evidence="1">
    <location>
        <begin position="71"/>
        <end position="108"/>
    </location>
</feature>
<reference evidence="2" key="1">
    <citation type="journal article" date="2020" name="Stud. Mycol.">
        <title>101 Dothideomycetes genomes: a test case for predicting lifestyles and emergence of pathogens.</title>
        <authorList>
            <person name="Haridas S."/>
            <person name="Albert R."/>
            <person name="Binder M."/>
            <person name="Bloem J."/>
            <person name="Labutti K."/>
            <person name="Salamov A."/>
            <person name="Andreopoulos B."/>
            <person name="Baker S."/>
            <person name="Barry K."/>
            <person name="Bills G."/>
            <person name="Bluhm B."/>
            <person name="Cannon C."/>
            <person name="Castanera R."/>
            <person name="Culley D."/>
            <person name="Daum C."/>
            <person name="Ezra D."/>
            <person name="Gonzalez J."/>
            <person name="Henrissat B."/>
            <person name="Kuo A."/>
            <person name="Liang C."/>
            <person name="Lipzen A."/>
            <person name="Lutzoni F."/>
            <person name="Magnuson J."/>
            <person name="Mondo S."/>
            <person name="Nolan M."/>
            <person name="Ohm R."/>
            <person name="Pangilinan J."/>
            <person name="Park H.-J."/>
            <person name="Ramirez L."/>
            <person name="Alfaro M."/>
            <person name="Sun H."/>
            <person name="Tritt A."/>
            <person name="Yoshinaga Y."/>
            <person name="Zwiers L.-H."/>
            <person name="Turgeon B."/>
            <person name="Goodwin S."/>
            <person name="Spatafora J."/>
            <person name="Crous P."/>
            <person name="Grigoriev I."/>
        </authorList>
    </citation>
    <scope>NUCLEOTIDE SEQUENCE</scope>
    <source>
        <strain evidence="2">CBS 122368</strain>
    </source>
</reference>
<dbReference type="Pfam" id="PF26639">
    <property type="entry name" value="Het-6_barrel"/>
    <property type="match status" value="1"/>
</dbReference>
<proteinExistence type="predicted"/>
<accession>A0A6A6J375</accession>
<name>A0A6A6J375_9PLEO</name>
<dbReference type="InterPro" id="IPR052895">
    <property type="entry name" value="HetReg/Transcr_Mod"/>
</dbReference>
<protein>
    <recommendedName>
        <fullName evidence="4">Heterokaryon incompatibility domain-containing protein</fullName>
    </recommendedName>
</protein>
<dbReference type="Proteomes" id="UP000800094">
    <property type="component" value="Unassembled WGS sequence"/>
</dbReference>
<dbReference type="EMBL" id="ML987189">
    <property type="protein sequence ID" value="KAF2257159.1"/>
    <property type="molecule type" value="Genomic_DNA"/>
</dbReference>